<dbReference type="Proteomes" id="UP000244855">
    <property type="component" value="Unassembled WGS sequence"/>
</dbReference>
<sequence length="94" mass="10741">MMRNGSFIARKDAANRTRDRCNTILTTNSSSSITPHPRPRNNLFLMPRIRLLERLEPPPFIPRSSTPHRRSPPSKLITIVQISILLPNILNMSV</sequence>
<name>A0A2V1DAU5_9PLEO</name>
<dbReference type="AlphaFoldDB" id="A0A2V1DAU5"/>
<dbReference type="EMBL" id="KZ805525">
    <property type="protein sequence ID" value="PVH94663.1"/>
    <property type="molecule type" value="Genomic_DNA"/>
</dbReference>
<evidence type="ECO:0000313" key="2">
    <source>
        <dbReference type="Proteomes" id="UP000244855"/>
    </source>
</evidence>
<feature type="non-terminal residue" evidence="1">
    <location>
        <position position="94"/>
    </location>
</feature>
<gene>
    <name evidence="1" type="ORF">DM02DRAFT_618463</name>
</gene>
<accession>A0A2V1DAU5</accession>
<protein>
    <submittedName>
        <fullName evidence="1">Uncharacterized protein</fullName>
    </submittedName>
</protein>
<organism evidence="1 2">
    <name type="scientific">Periconia macrospinosa</name>
    <dbReference type="NCBI Taxonomy" id="97972"/>
    <lineage>
        <taxon>Eukaryota</taxon>
        <taxon>Fungi</taxon>
        <taxon>Dikarya</taxon>
        <taxon>Ascomycota</taxon>
        <taxon>Pezizomycotina</taxon>
        <taxon>Dothideomycetes</taxon>
        <taxon>Pleosporomycetidae</taxon>
        <taxon>Pleosporales</taxon>
        <taxon>Massarineae</taxon>
        <taxon>Periconiaceae</taxon>
        <taxon>Periconia</taxon>
    </lineage>
</organism>
<keyword evidence="2" id="KW-1185">Reference proteome</keyword>
<proteinExistence type="predicted"/>
<reference evidence="1 2" key="1">
    <citation type="journal article" date="2018" name="Sci. Rep.">
        <title>Comparative genomics provides insights into the lifestyle and reveals functional heterogeneity of dark septate endophytic fungi.</title>
        <authorList>
            <person name="Knapp D.G."/>
            <person name="Nemeth J.B."/>
            <person name="Barry K."/>
            <person name="Hainaut M."/>
            <person name="Henrissat B."/>
            <person name="Johnson J."/>
            <person name="Kuo A."/>
            <person name="Lim J.H.P."/>
            <person name="Lipzen A."/>
            <person name="Nolan M."/>
            <person name="Ohm R.A."/>
            <person name="Tamas L."/>
            <person name="Grigoriev I.V."/>
            <person name="Spatafora J.W."/>
            <person name="Nagy L.G."/>
            <person name="Kovacs G.M."/>
        </authorList>
    </citation>
    <scope>NUCLEOTIDE SEQUENCE [LARGE SCALE GENOMIC DNA]</scope>
    <source>
        <strain evidence="1 2">DSE2036</strain>
    </source>
</reference>
<evidence type="ECO:0000313" key="1">
    <source>
        <dbReference type="EMBL" id="PVH94663.1"/>
    </source>
</evidence>